<dbReference type="Gene3D" id="3.40.50.1820">
    <property type="entry name" value="alpha/beta hydrolase"/>
    <property type="match status" value="1"/>
</dbReference>
<dbReference type="SUPFAM" id="SSF53474">
    <property type="entry name" value="alpha/beta-Hydrolases"/>
    <property type="match status" value="1"/>
</dbReference>
<feature type="chain" id="PRO_5041931636" description="AB hydrolase-1 domain-containing protein" evidence="1">
    <location>
        <begin position="21"/>
        <end position="363"/>
    </location>
</feature>
<evidence type="ECO:0000259" key="2">
    <source>
        <dbReference type="Pfam" id="PF12697"/>
    </source>
</evidence>
<reference evidence="3" key="1">
    <citation type="submission" date="2023-03" db="EMBL/GenBank/DDBJ databases">
        <title>Massive genome expansion in bonnet fungi (Mycena s.s.) driven by repeated elements and novel gene families across ecological guilds.</title>
        <authorList>
            <consortium name="Lawrence Berkeley National Laboratory"/>
            <person name="Harder C.B."/>
            <person name="Miyauchi S."/>
            <person name="Viragh M."/>
            <person name="Kuo A."/>
            <person name="Thoen E."/>
            <person name="Andreopoulos B."/>
            <person name="Lu D."/>
            <person name="Skrede I."/>
            <person name="Drula E."/>
            <person name="Henrissat B."/>
            <person name="Morin E."/>
            <person name="Kohler A."/>
            <person name="Barry K."/>
            <person name="LaButti K."/>
            <person name="Morin E."/>
            <person name="Salamov A."/>
            <person name="Lipzen A."/>
            <person name="Mereny Z."/>
            <person name="Hegedus B."/>
            <person name="Baldrian P."/>
            <person name="Stursova M."/>
            <person name="Weitz H."/>
            <person name="Taylor A."/>
            <person name="Grigoriev I.V."/>
            <person name="Nagy L.G."/>
            <person name="Martin F."/>
            <person name="Kauserud H."/>
        </authorList>
    </citation>
    <scope>NUCLEOTIDE SEQUENCE</scope>
    <source>
        <strain evidence="3">CBHHK182m</strain>
    </source>
</reference>
<accession>A0AAD7MQJ7</accession>
<dbReference type="InterPro" id="IPR000073">
    <property type="entry name" value="AB_hydrolase_1"/>
</dbReference>
<sequence length="363" mass="38521">MLRYTLAALLLLFSSIRVEASCACSPVVIPVHVNVLVPKDPMDPFAGLKSNASELRRVEDTYDVYGVFCQPNSTEKTKNSDVLQLLVHGFSYTSQYWSPPVEEFRNYSYAAFSCAQGPYSSLAVDVLGAGLSSRPANSSDVQFPTASAILSQLARLLKTTNSILPGAQTFKTIIGVGHSAGSSLLTFGTIVDGHQSPFHGLILTSSLSKLNASSIPPVTASARDVDPLRWASLDPGYLSVGDHNIFYPTDPTSFSPRMVLLDDLIADVAAVSIFVQTGTEALTSGYTGPVAKIVGSADQIFCVGIGGCANVTGLTATEGALWPAAKSFEFLVVQGSGHDLNLDFFAAGTFNTFVRLVKQFSGL</sequence>
<organism evidence="3 4">
    <name type="scientific">Mycena metata</name>
    <dbReference type="NCBI Taxonomy" id="1033252"/>
    <lineage>
        <taxon>Eukaryota</taxon>
        <taxon>Fungi</taxon>
        <taxon>Dikarya</taxon>
        <taxon>Basidiomycota</taxon>
        <taxon>Agaricomycotina</taxon>
        <taxon>Agaricomycetes</taxon>
        <taxon>Agaricomycetidae</taxon>
        <taxon>Agaricales</taxon>
        <taxon>Marasmiineae</taxon>
        <taxon>Mycenaceae</taxon>
        <taxon>Mycena</taxon>
    </lineage>
</organism>
<dbReference type="Pfam" id="PF12697">
    <property type="entry name" value="Abhydrolase_6"/>
    <property type="match status" value="1"/>
</dbReference>
<dbReference type="EMBL" id="JARKIB010000172">
    <property type="protein sequence ID" value="KAJ7728540.1"/>
    <property type="molecule type" value="Genomic_DNA"/>
</dbReference>
<evidence type="ECO:0000256" key="1">
    <source>
        <dbReference type="SAM" id="SignalP"/>
    </source>
</evidence>
<comment type="caution">
    <text evidence="3">The sequence shown here is derived from an EMBL/GenBank/DDBJ whole genome shotgun (WGS) entry which is preliminary data.</text>
</comment>
<feature type="domain" description="AB hydrolase-1" evidence="2">
    <location>
        <begin position="85"/>
        <end position="342"/>
    </location>
</feature>
<name>A0AAD7MQJ7_9AGAR</name>
<keyword evidence="4" id="KW-1185">Reference proteome</keyword>
<evidence type="ECO:0000313" key="3">
    <source>
        <dbReference type="EMBL" id="KAJ7728540.1"/>
    </source>
</evidence>
<keyword evidence="1" id="KW-0732">Signal</keyword>
<feature type="signal peptide" evidence="1">
    <location>
        <begin position="1"/>
        <end position="20"/>
    </location>
</feature>
<dbReference type="Proteomes" id="UP001215598">
    <property type="component" value="Unassembled WGS sequence"/>
</dbReference>
<dbReference type="AlphaFoldDB" id="A0AAD7MQJ7"/>
<gene>
    <name evidence="3" type="ORF">B0H16DRAFT_1697446</name>
</gene>
<protein>
    <recommendedName>
        <fullName evidence="2">AB hydrolase-1 domain-containing protein</fullName>
    </recommendedName>
</protein>
<dbReference type="InterPro" id="IPR029058">
    <property type="entry name" value="AB_hydrolase_fold"/>
</dbReference>
<proteinExistence type="predicted"/>
<evidence type="ECO:0000313" key="4">
    <source>
        <dbReference type="Proteomes" id="UP001215598"/>
    </source>
</evidence>